<dbReference type="PANTHER" id="PTHR10529">
    <property type="entry name" value="AP COMPLEX SUBUNIT MU"/>
    <property type="match status" value="1"/>
</dbReference>
<dbReference type="CDD" id="cd14835">
    <property type="entry name" value="AP1_Mu_N"/>
    <property type="match status" value="1"/>
</dbReference>
<evidence type="ECO:0000256" key="5">
    <source>
        <dbReference type="PIRNR" id="PIRNR005992"/>
    </source>
</evidence>
<evidence type="ECO:0000313" key="7">
    <source>
        <dbReference type="EMBL" id="KAJ7302052.1"/>
    </source>
</evidence>
<comment type="subcellular location">
    <subcellularLocation>
        <location evidence="1">Endomembrane system</location>
    </subcellularLocation>
</comment>
<gene>
    <name evidence="7" type="ORF">DFH08DRAFT_945818</name>
</gene>
<dbReference type="AlphaFoldDB" id="A0AAD6YZ81"/>
<dbReference type="SUPFAM" id="SSF64356">
    <property type="entry name" value="SNARE-like"/>
    <property type="match status" value="1"/>
</dbReference>
<sequence>MASVVAILDVKGKTLIQRCYRDDLGEDDTLTYLERFMPLILDMEEEGQPVPPCFSSQGINYMHIRHSNLYLLALSRRNSNAAEIVIFLHSFVQVLIGYFKTLEEESIRDNFVIIYELMDEMLDFGYPQTTEIKMLLEFITQESNQLKAQIRPPKEITNAVSWRPEGIRYKKNEVFLDVVESVNILVNASGDVVRSEILGVVKMRCYLSGMPELRLGLNDKAMFESIGRGGKAVEMEDVQFHHCVRLSRFETNRTISFIPPDGDFDLMTYRLSTIVKPLIWVEAEIERHSETRVVYMVKVIAQYKRKSTANNVEIFVPVAPDADTPRFKQTSKGKVTYAPDRCGFVWTIKQLAGRQELIMRAQFGLPSVRNEEDAQKLRAPISVKYEISYFTVSGIQVRYLKVVEKSGYQALPWVRYITQNGDDYSLRTAHDKGSPPIRQTT</sequence>
<comment type="similarity">
    <text evidence="5">Belongs to the adaptor complexes medium subunit family.</text>
</comment>
<dbReference type="Gene3D" id="3.30.450.60">
    <property type="match status" value="1"/>
</dbReference>
<keyword evidence="4" id="KW-0472">Membrane</keyword>
<name>A0AAD6YZ81_9AGAR</name>
<dbReference type="InterPro" id="IPR028565">
    <property type="entry name" value="MHD"/>
</dbReference>
<dbReference type="GO" id="GO:0016192">
    <property type="term" value="P:vesicle-mediated transport"/>
    <property type="evidence" value="ECO:0007669"/>
    <property type="project" value="InterPro"/>
</dbReference>
<comment type="caution">
    <text evidence="7">The sequence shown here is derived from an EMBL/GenBank/DDBJ whole genome shotgun (WGS) entry which is preliminary data.</text>
</comment>
<dbReference type="PIRSF" id="PIRSF005992">
    <property type="entry name" value="Clathrin_mu"/>
    <property type="match status" value="1"/>
</dbReference>
<dbReference type="GO" id="GO:0012505">
    <property type="term" value="C:endomembrane system"/>
    <property type="evidence" value="ECO:0007669"/>
    <property type="project" value="UniProtKB-SubCell"/>
</dbReference>
<reference evidence="7" key="1">
    <citation type="submission" date="2023-03" db="EMBL/GenBank/DDBJ databases">
        <title>Massive genome expansion in bonnet fungi (Mycena s.s.) driven by repeated elements and novel gene families across ecological guilds.</title>
        <authorList>
            <consortium name="Lawrence Berkeley National Laboratory"/>
            <person name="Harder C.B."/>
            <person name="Miyauchi S."/>
            <person name="Viragh M."/>
            <person name="Kuo A."/>
            <person name="Thoen E."/>
            <person name="Andreopoulos B."/>
            <person name="Lu D."/>
            <person name="Skrede I."/>
            <person name="Drula E."/>
            <person name="Henrissat B."/>
            <person name="Morin E."/>
            <person name="Kohler A."/>
            <person name="Barry K."/>
            <person name="LaButti K."/>
            <person name="Morin E."/>
            <person name="Salamov A."/>
            <person name="Lipzen A."/>
            <person name="Mereny Z."/>
            <person name="Hegedus B."/>
            <person name="Baldrian P."/>
            <person name="Stursova M."/>
            <person name="Weitz H."/>
            <person name="Taylor A."/>
            <person name="Grigoriev I.V."/>
            <person name="Nagy L.G."/>
            <person name="Martin F."/>
            <person name="Kauserud H."/>
        </authorList>
    </citation>
    <scope>NUCLEOTIDE SEQUENCE</scope>
    <source>
        <strain evidence="7">CBHHK002</strain>
    </source>
</reference>
<evidence type="ECO:0000259" key="6">
    <source>
        <dbReference type="PROSITE" id="PS51072"/>
    </source>
</evidence>
<keyword evidence="8" id="KW-1185">Reference proteome</keyword>
<evidence type="ECO:0000256" key="1">
    <source>
        <dbReference type="ARBA" id="ARBA00004308"/>
    </source>
</evidence>
<evidence type="ECO:0000313" key="8">
    <source>
        <dbReference type="Proteomes" id="UP001218218"/>
    </source>
</evidence>
<proteinExistence type="inferred from homology"/>
<dbReference type="InterPro" id="IPR050431">
    <property type="entry name" value="Adaptor_comp_med_subunit"/>
</dbReference>
<evidence type="ECO:0000256" key="2">
    <source>
        <dbReference type="ARBA" id="ARBA00022448"/>
    </source>
</evidence>
<organism evidence="7 8">
    <name type="scientific">Mycena albidolilacea</name>
    <dbReference type="NCBI Taxonomy" id="1033008"/>
    <lineage>
        <taxon>Eukaryota</taxon>
        <taxon>Fungi</taxon>
        <taxon>Dikarya</taxon>
        <taxon>Basidiomycota</taxon>
        <taxon>Agaricomycotina</taxon>
        <taxon>Agaricomycetes</taxon>
        <taxon>Agaricomycetidae</taxon>
        <taxon>Agaricales</taxon>
        <taxon>Marasmiineae</taxon>
        <taxon>Mycenaceae</taxon>
        <taxon>Mycena</taxon>
    </lineage>
</organism>
<dbReference type="SUPFAM" id="SSF49447">
    <property type="entry name" value="Second domain of Mu2 adaptin subunit (ap50) of ap2 adaptor"/>
    <property type="match status" value="1"/>
</dbReference>
<dbReference type="InterPro" id="IPR022775">
    <property type="entry name" value="AP_mu_sigma_su"/>
</dbReference>
<dbReference type="Pfam" id="PF01217">
    <property type="entry name" value="Clat_adaptor_s"/>
    <property type="match status" value="1"/>
</dbReference>
<dbReference type="CDD" id="cd09250">
    <property type="entry name" value="AP-1_Mu1_Cterm"/>
    <property type="match status" value="1"/>
</dbReference>
<dbReference type="GO" id="GO:0006886">
    <property type="term" value="P:intracellular protein transport"/>
    <property type="evidence" value="ECO:0007669"/>
    <property type="project" value="UniProtKB-UniRule"/>
</dbReference>
<dbReference type="Gene3D" id="2.60.40.1170">
    <property type="entry name" value="Mu homology domain, subdomain B"/>
    <property type="match status" value="2"/>
</dbReference>
<dbReference type="PRINTS" id="PR00314">
    <property type="entry name" value="CLATHRINADPT"/>
</dbReference>
<dbReference type="InterPro" id="IPR001392">
    <property type="entry name" value="Clathrin_mu"/>
</dbReference>
<dbReference type="PROSITE" id="PS51072">
    <property type="entry name" value="MHD"/>
    <property type="match status" value="1"/>
</dbReference>
<evidence type="ECO:0000256" key="4">
    <source>
        <dbReference type="ARBA" id="ARBA00023136"/>
    </source>
</evidence>
<dbReference type="Pfam" id="PF00928">
    <property type="entry name" value="Adap_comp_sub"/>
    <property type="match status" value="1"/>
</dbReference>
<dbReference type="GO" id="GO:0030131">
    <property type="term" value="C:clathrin adaptor complex"/>
    <property type="evidence" value="ECO:0007669"/>
    <property type="project" value="UniProtKB-UniRule"/>
</dbReference>
<keyword evidence="3 5" id="KW-0653">Protein transport</keyword>
<dbReference type="PROSITE" id="PS00990">
    <property type="entry name" value="CLAT_ADAPTOR_M_1"/>
    <property type="match status" value="1"/>
</dbReference>
<dbReference type="InterPro" id="IPR018240">
    <property type="entry name" value="Clathrin_mu_CS"/>
</dbReference>
<evidence type="ECO:0000256" key="3">
    <source>
        <dbReference type="ARBA" id="ARBA00022927"/>
    </source>
</evidence>
<dbReference type="EMBL" id="JARIHO010000121">
    <property type="protein sequence ID" value="KAJ7302052.1"/>
    <property type="molecule type" value="Genomic_DNA"/>
</dbReference>
<dbReference type="FunFam" id="3.30.450.60:FF:000002">
    <property type="entry name" value="AP-2 complex subunit mu, putative"/>
    <property type="match status" value="1"/>
</dbReference>
<protein>
    <submittedName>
        <fullName evidence="7">Mu homology domain-containing protein</fullName>
    </submittedName>
</protein>
<dbReference type="InterPro" id="IPR036168">
    <property type="entry name" value="AP2_Mu_C_sf"/>
</dbReference>
<keyword evidence="2 5" id="KW-0813">Transport</keyword>
<dbReference type="InterPro" id="IPR011012">
    <property type="entry name" value="Longin-like_dom_sf"/>
</dbReference>
<accession>A0AAD6YZ81</accession>
<feature type="domain" description="MHD" evidence="6">
    <location>
        <begin position="171"/>
        <end position="427"/>
    </location>
</feature>
<dbReference type="PROSITE" id="PS00991">
    <property type="entry name" value="CLAT_ADAPTOR_M_2"/>
    <property type="match status" value="1"/>
</dbReference>
<dbReference type="Proteomes" id="UP001218218">
    <property type="component" value="Unassembled WGS sequence"/>
</dbReference>